<keyword evidence="2" id="KW-0472">Membrane</keyword>
<dbReference type="Pfam" id="PF00174">
    <property type="entry name" value="Oxidored_molyb"/>
    <property type="match status" value="1"/>
</dbReference>
<dbReference type="SUPFAM" id="SSF56524">
    <property type="entry name" value="Oxidoreductase molybdopterin-binding domain"/>
    <property type="match status" value="1"/>
</dbReference>
<dbReference type="SUPFAM" id="SSF81296">
    <property type="entry name" value="E set domains"/>
    <property type="match status" value="1"/>
</dbReference>
<evidence type="ECO:0000256" key="1">
    <source>
        <dbReference type="SAM" id="MobiDB-lite"/>
    </source>
</evidence>
<dbReference type="InterPro" id="IPR014756">
    <property type="entry name" value="Ig_E-set"/>
</dbReference>
<dbReference type="InterPro" id="IPR036374">
    <property type="entry name" value="OxRdtase_Mopterin-bd_sf"/>
</dbReference>
<keyword evidence="5" id="KW-1185">Reference proteome</keyword>
<evidence type="ECO:0000313" key="4">
    <source>
        <dbReference type="EMBL" id="GAA1803596.1"/>
    </source>
</evidence>
<accession>A0ABN2LYS3</accession>
<keyword evidence="2" id="KW-0812">Transmembrane</keyword>
<name>A0ABN2LYS3_9MICO</name>
<feature type="domain" description="Oxidoreductase molybdopterin-binding" evidence="3">
    <location>
        <begin position="253"/>
        <end position="406"/>
    </location>
</feature>
<dbReference type="Proteomes" id="UP001499938">
    <property type="component" value="Unassembled WGS sequence"/>
</dbReference>
<evidence type="ECO:0000256" key="2">
    <source>
        <dbReference type="SAM" id="Phobius"/>
    </source>
</evidence>
<feature type="transmembrane region" description="Helical" evidence="2">
    <location>
        <begin position="64"/>
        <end position="84"/>
    </location>
</feature>
<reference evidence="4 5" key="1">
    <citation type="journal article" date="2019" name="Int. J. Syst. Evol. Microbiol.">
        <title>The Global Catalogue of Microorganisms (GCM) 10K type strain sequencing project: providing services to taxonomists for standard genome sequencing and annotation.</title>
        <authorList>
            <consortium name="The Broad Institute Genomics Platform"/>
            <consortium name="The Broad Institute Genome Sequencing Center for Infectious Disease"/>
            <person name="Wu L."/>
            <person name="Ma J."/>
        </authorList>
    </citation>
    <scope>NUCLEOTIDE SEQUENCE [LARGE SCALE GENOMIC DNA]</scope>
    <source>
        <strain evidence="4 5">JCM 15592</strain>
    </source>
</reference>
<dbReference type="EMBL" id="BAAAPO010000044">
    <property type="protein sequence ID" value="GAA1803596.1"/>
    <property type="molecule type" value="Genomic_DNA"/>
</dbReference>
<dbReference type="InterPro" id="IPR006311">
    <property type="entry name" value="TAT_signal"/>
</dbReference>
<dbReference type="Gene3D" id="2.60.40.650">
    <property type="match status" value="1"/>
</dbReference>
<dbReference type="Gene3D" id="3.90.420.10">
    <property type="entry name" value="Oxidoreductase, molybdopterin-binding domain"/>
    <property type="match status" value="1"/>
</dbReference>
<sequence>MTRRRLALSGILAAIAGIAAGHLVAGFLAPASSPVLAIGSTVIDLTPTPVKEWGIATFGTNDKLILQGSVLVVTLALAAVAGLLARRRMPLAVGFIVLLTGLAGAAALLRPTARPLDALPALAAMAAGVATLVWLVRLARRASGEAVARNDEATVDGPRGSKMTPAADPNDPTARPGTGRRGFIGGALGVTALSVLAAVGGQLRSGAQTIKKIVLPAAADKAKPLPTGLEGTVPGISPLRTPTDKFYRVDTNLTVPKVDVDTWTLEIDGMVEKPFTMTFAELSEMPLIERDITMTCVSNEVGGGYIGAARWLGVRLTDVLDRAGITGSPDQVLSTAVEGFTISTPLAVVRDGRDAMIAIGMNGAQLTDTHGFPARLITPGLYGFVGATKWLTKLTLTTYAAEQSYWTKRQWATDAPIKTSARIDTPEPLSTIKAGMTAIGGVAWAQHRGVGKVEVKIDDGDWQETKLGPDVNIDYWRQWYLPWDAKPGLHRIAVRAVDRQGRAQITERATPFPSGSSGIQEVVVTVA</sequence>
<keyword evidence="2" id="KW-1133">Transmembrane helix</keyword>
<evidence type="ECO:0000313" key="5">
    <source>
        <dbReference type="Proteomes" id="UP001499938"/>
    </source>
</evidence>
<dbReference type="RefSeq" id="WP_344086987.1">
    <property type="nucleotide sequence ID" value="NZ_BAAAPO010000044.1"/>
</dbReference>
<feature type="transmembrane region" description="Helical" evidence="2">
    <location>
        <begin position="183"/>
        <end position="203"/>
    </location>
</feature>
<organism evidence="4 5">
    <name type="scientific">Nostocoides veronense</name>
    <dbReference type="NCBI Taxonomy" id="330836"/>
    <lineage>
        <taxon>Bacteria</taxon>
        <taxon>Bacillati</taxon>
        <taxon>Actinomycetota</taxon>
        <taxon>Actinomycetes</taxon>
        <taxon>Micrococcales</taxon>
        <taxon>Intrasporangiaceae</taxon>
        <taxon>Nostocoides</taxon>
    </lineage>
</organism>
<dbReference type="InterPro" id="IPR000572">
    <property type="entry name" value="OxRdtase_Mopterin-bd_dom"/>
</dbReference>
<feature type="transmembrane region" description="Helical" evidence="2">
    <location>
        <begin position="91"/>
        <end position="109"/>
    </location>
</feature>
<comment type="caution">
    <text evidence="4">The sequence shown here is derived from an EMBL/GenBank/DDBJ whole genome shotgun (WGS) entry which is preliminary data.</text>
</comment>
<proteinExistence type="predicted"/>
<evidence type="ECO:0000259" key="3">
    <source>
        <dbReference type="Pfam" id="PF00174"/>
    </source>
</evidence>
<feature type="transmembrane region" description="Helical" evidence="2">
    <location>
        <begin position="121"/>
        <end position="139"/>
    </location>
</feature>
<dbReference type="PANTHER" id="PTHR19372">
    <property type="entry name" value="SULFITE REDUCTASE"/>
    <property type="match status" value="1"/>
</dbReference>
<dbReference type="PROSITE" id="PS51318">
    <property type="entry name" value="TAT"/>
    <property type="match status" value="1"/>
</dbReference>
<dbReference type="PANTHER" id="PTHR19372:SF7">
    <property type="entry name" value="SULFITE OXIDASE, MITOCHONDRIAL"/>
    <property type="match status" value="1"/>
</dbReference>
<gene>
    <name evidence="4" type="ORF">GCM10009811_29060</name>
</gene>
<feature type="region of interest" description="Disordered" evidence="1">
    <location>
        <begin position="149"/>
        <end position="180"/>
    </location>
</feature>
<protein>
    <submittedName>
        <fullName evidence="4">Sulfite oxidase</fullName>
    </submittedName>
</protein>